<dbReference type="Gene3D" id="1.10.357.10">
    <property type="entry name" value="Tetracycline Repressor, domain 2"/>
    <property type="match status" value="1"/>
</dbReference>
<dbReference type="GO" id="GO:0000976">
    <property type="term" value="F:transcription cis-regulatory region binding"/>
    <property type="evidence" value="ECO:0007669"/>
    <property type="project" value="TreeGrafter"/>
</dbReference>
<dbReference type="Proteomes" id="UP000199058">
    <property type="component" value="Unassembled WGS sequence"/>
</dbReference>
<name>A0A1I1ETQ9_9GAMM</name>
<dbReference type="InterPro" id="IPR039536">
    <property type="entry name" value="TetR_C_Proteobacteria"/>
</dbReference>
<dbReference type="STRING" id="1122252.SAMN05660443_0752"/>
<dbReference type="PANTHER" id="PTHR30055:SF226">
    <property type="entry name" value="HTH-TYPE TRANSCRIPTIONAL REGULATOR PKSA"/>
    <property type="match status" value="1"/>
</dbReference>
<dbReference type="SUPFAM" id="SSF46689">
    <property type="entry name" value="Homeodomain-like"/>
    <property type="match status" value="1"/>
</dbReference>
<dbReference type="AlphaFoldDB" id="A0A1I1ETQ9"/>
<dbReference type="InterPro" id="IPR036271">
    <property type="entry name" value="Tet_transcr_reg_TetR-rel_C_sf"/>
</dbReference>
<protein>
    <submittedName>
        <fullName evidence="6">Transcriptional regulator, TetR family</fullName>
    </submittedName>
</protein>
<evidence type="ECO:0000313" key="6">
    <source>
        <dbReference type="EMBL" id="SFB88908.1"/>
    </source>
</evidence>
<dbReference type="Pfam" id="PF00440">
    <property type="entry name" value="TetR_N"/>
    <property type="match status" value="1"/>
</dbReference>
<sequence length="207" mass="23789">MSVKTSVSDPSNWNDKRRQIIHAASDAFLEKGYKNASMEAIANEASVAKQTLYNYFGNKDALFIEVVKLLCNCENEHLRSEDINNTPVEEVFQAYAQGLLADLVSSENTALFRMMIAEAMHFPNLGKMFFEAGMERDRHLLANFLERLHQSGRLQIDDIEQATLFIQGAFNAYFRPRYVMTGEIPSRDTLQKYIDYCIQKVLLLYRP</sequence>
<organism evidence="6 7">
    <name type="scientific">Marinospirillum celere</name>
    <dbReference type="NCBI Taxonomy" id="1122252"/>
    <lineage>
        <taxon>Bacteria</taxon>
        <taxon>Pseudomonadati</taxon>
        <taxon>Pseudomonadota</taxon>
        <taxon>Gammaproteobacteria</taxon>
        <taxon>Oceanospirillales</taxon>
        <taxon>Oceanospirillaceae</taxon>
        <taxon>Marinospirillum</taxon>
    </lineage>
</organism>
<feature type="DNA-binding region" description="H-T-H motif" evidence="4">
    <location>
        <begin position="37"/>
        <end position="56"/>
    </location>
</feature>
<feature type="domain" description="HTH tetR-type" evidence="5">
    <location>
        <begin position="14"/>
        <end position="74"/>
    </location>
</feature>
<dbReference type="FunFam" id="1.10.10.60:FF:000141">
    <property type="entry name" value="TetR family transcriptional regulator"/>
    <property type="match status" value="1"/>
</dbReference>
<evidence type="ECO:0000259" key="5">
    <source>
        <dbReference type="PROSITE" id="PS50977"/>
    </source>
</evidence>
<reference evidence="6 7" key="1">
    <citation type="submission" date="2016-10" db="EMBL/GenBank/DDBJ databases">
        <authorList>
            <person name="de Groot N.N."/>
        </authorList>
    </citation>
    <scope>NUCLEOTIDE SEQUENCE [LARGE SCALE GENOMIC DNA]</scope>
    <source>
        <strain evidence="6 7">DSM 18438</strain>
    </source>
</reference>
<dbReference type="PRINTS" id="PR00455">
    <property type="entry name" value="HTHTETR"/>
</dbReference>
<dbReference type="PROSITE" id="PS50977">
    <property type="entry name" value="HTH_TETR_2"/>
    <property type="match status" value="1"/>
</dbReference>
<dbReference type="SUPFAM" id="SSF48498">
    <property type="entry name" value="Tetracyclin repressor-like, C-terminal domain"/>
    <property type="match status" value="1"/>
</dbReference>
<dbReference type="InterPro" id="IPR050109">
    <property type="entry name" value="HTH-type_TetR-like_transc_reg"/>
</dbReference>
<gene>
    <name evidence="6" type="ORF">SAMN05660443_0752</name>
</gene>
<dbReference type="PANTHER" id="PTHR30055">
    <property type="entry name" value="HTH-TYPE TRANSCRIPTIONAL REGULATOR RUTR"/>
    <property type="match status" value="1"/>
</dbReference>
<keyword evidence="7" id="KW-1185">Reference proteome</keyword>
<dbReference type="InterPro" id="IPR001647">
    <property type="entry name" value="HTH_TetR"/>
</dbReference>
<dbReference type="Pfam" id="PF14246">
    <property type="entry name" value="TetR_C_7"/>
    <property type="match status" value="1"/>
</dbReference>
<accession>A0A1I1ETQ9</accession>
<keyword evidence="3" id="KW-0804">Transcription</keyword>
<proteinExistence type="predicted"/>
<evidence type="ECO:0000313" key="7">
    <source>
        <dbReference type="Proteomes" id="UP000199058"/>
    </source>
</evidence>
<evidence type="ECO:0000256" key="4">
    <source>
        <dbReference type="PROSITE-ProRule" id="PRU00335"/>
    </source>
</evidence>
<dbReference type="EMBL" id="FOLH01000001">
    <property type="protein sequence ID" value="SFB88908.1"/>
    <property type="molecule type" value="Genomic_DNA"/>
</dbReference>
<keyword evidence="1" id="KW-0805">Transcription regulation</keyword>
<evidence type="ECO:0000256" key="1">
    <source>
        <dbReference type="ARBA" id="ARBA00023015"/>
    </source>
</evidence>
<evidence type="ECO:0000256" key="3">
    <source>
        <dbReference type="ARBA" id="ARBA00023163"/>
    </source>
</evidence>
<evidence type="ECO:0000256" key="2">
    <source>
        <dbReference type="ARBA" id="ARBA00023125"/>
    </source>
</evidence>
<dbReference type="GO" id="GO:0003700">
    <property type="term" value="F:DNA-binding transcription factor activity"/>
    <property type="evidence" value="ECO:0007669"/>
    <property type="project" value="TreeGrafter"/>
</dbReference>
<dbReference type="InterPro" id="IPR009057">
    <property type="entry name" value="Homeodomain-like_sf"/>
</dbReference>
<keyword evidence="2 4" id="KW-0238">DNA-binding</keyword>